<gene>
    <name evidence="3" type="ordered locus">Terro_1359</name>
</gene>
<sequence length="145" mass="15764">MGKRIFGIVVALLAVYLIYYAYQRRMISQSTDGSIKIGDTDDATAKDGSSNELQTPAPKPRATVENPLNSTMPAAAQTPVAARDSIQPNPPNGVAFAGTGKFQVYRQGNLTWRVDTESGANCILFATMEEWKKPVVYHHACGDSR</sequence>
<evidence type="ECO:0000313" key="4">
    <source>
        <dbReference type="Proteomes" id="UP000006056"/>
    </source>
</evidence>
<evidence type="ECO:0000313" key="3">
    <source>
        <dbReference type="EMBL" id="AFL87668.1"/>
    </source>
</evidence>
<keyword evidence="2" id="KW-0812">Transmembrane</keyword>
<dbReference type="HOGENOM" id="CLU_1785953_0_0_0"/>
<keyword evidence="4" id="KW-1185">Reference proteome</keyword>
<dbReference type="Proteomes" id="UP000006056">
    <property type="component" value="Chromosome"/>
</dbReference>
<accession>I3ZEK0</accession>
<feature type="region of interest" description="Disordered" evidence="1">
    <location>
        <begin position="31"/>
        <end position="68"/>
    </location>
</feature>
<dbReference type="AlphaFoldDB" id="I3ZEK0"/>
<organism evidence="3 4">
    <name type="scientific">Terriglobus roseus (strain DSM 18391 / NRRL B-41598 / KBS 63)</name>
    <dbReference type="NCBI Taxonomy" id="926566"/>
    <lineage>
        <taxon>Bacteria</taxon>
        <taxon>Pseudomonadati</taxon>
        <taxon>Acidobacteriota</taxon>
        <taxon>Terriglobia</taxon>
        <taxon>Terriglobales</taxon>
        <taxon>Acidobacteriaceae</taxon>
        <taxon>Terriglobus</taxon>
    </lineage>
</organism>
<keyword evidence="2" id="KW-1133">Transmembrane helix</keyword>
<name>I3ZEK0_TERRK</name>
<protein>
    <submittedName>
        <fullName evidence="3">Uncharacterized protein</fullName>
    </submittedName>
</protein>
<keyword evidence="2" id="KW-0472">Membrane</keyword>
<proteinExistence type="predicted"/>
<dbReference type="EMBL" id="CP003379">
    <property type="protein sequence ID" value="AFL87668.1"/>
    <property type="molecule type" value="Genomic_DNA"/>
</dbReference>
<reference evidence="3 4" key="1">
    <citation type="submission" date="2012-06" db="EMBL/GenBank/DDBJ databases">
        <title>Complete genome of Terriglobus roseus DSM 18391.</title>
        <authorList>
            <consortium name="US DOE Joint Genome Institute (JGI-PGF)"/>
            <person name="Lucas S."/>
            <person name="Copeland A."/>
            <person name="Lapidus A."/>
            <person name="Glavina del Rio T."/>
            <person name="Dalin E."/>
            <person name="Tice H."/>
            <person name="Bruce D."/>
            <person name="Goodwin L."/>
            <person name="Pitluck S."/>
            <person name="Peters L."/>
            <person name="Mikhailova N."/>
            <person name="Munk A.C.C."/>
            <person name="Kyrpides N."/>
            <person name="Mavromatis K."/>
            <person name="Ivanova N."/>
            <person name="Brettin T."/>
            <person name="Detter J.C."/>
            <person name="Han C."/>
            <person name="Larimer F."/>
            <person name="Land M."/>
            <person name="Hauser L."/>
            <person name="Markowitz V."/>
            <person name="Cheng J.-F."/>
            <person name="Hugenholtz P."/>
            <person name="Woyke T."/>
            <person name="Wu D."/>
            <person name="Brambilla E."/>
            <person name="Klenk H.-P."/>
            <person name="Eisen J.A."/>
        </authorList>
    </citation>
    <scope>NUCLEOTIDE SEQUENCE [LARGE SCALE GENOMIC DNA]</scope>
    <source>
        <strain evidence="4">DSM 18391 / NRRL B-41598 / KBS 63</strain>
    </source>
</reference>
<evidence type="ECO:0000256" key="2">
    <source>
        <dbReference type="SAM" id="Phobius"/>
    </source>
</evidence>
<dbReference type="OrthoDB" id="122454at2"/>
<dbReference type="eggNOG" id="ENOG50349JF">
    <property type="taxonomic scope" value="Bacteria"/>
</dbReference>
<dbReference type="RefSeq" id="WP_014785237.1">
    <property type="nucleotide sequence ID" value="NC_018014.1"/>
</dbReference>
<evidence type="ECO:0000256" key="1">
    <source>
        <dbReference type="SAM" id="MobiDB-lite"/>
    </source>
</evidence>
<feature type="transmembrane region" description="Helical" evidence="2">
    <location>
        <begin position="6"/>
        <end position="22"/>
    </location>
</feature>
<dbReference type="KEGG" id="trs:Terro_1359"/>